<keyword evidence="1" id="KW-0732">Signal</keyword>
<sequence length="95" mass="10755">MIQLTIGALLGAAAALLAVAAHRRLTRHPHCAWCATASGWRTSDHDTQLCRGYVQERRRERLRDRAHGRPVIEPDPWGHMWLLPEEIAERAEAEA</sequence>
<evidence type="ECO:0000313" key="3">
    <source>
        <dbReference type="Proteomes" id="UP001299012"/>
    </source>
</evidence>
<comment type="caution">
    <text evidence="2">The sequence shown here is derived from an EMBL/GenBank/DDBJ whole genome shotgun (WGS) entry which is preliminary data.</text>
</comment>
<reference evidence="2 3" key="1">
    <citation type="submission" date="2022-01" db="EMBL/GenBank/DDBJ databases">
        <title>Draft Genome Sequences of Seven Type Strains of the Genus Streptomyces.</title>
        <authorList>
            <person name="Aziz S."/>
            <person name="Coretto E."/>
            <person name="Chronakova A."/>
            <person name="Sproer C."/>
            <person name="Huber K."/>
            <person name="Nouioui I."/>
            <person name="Gross H."/>
        </authorList>
    </citation>
    <scope>NUCLEOTIDE SEQUENCE [LARGE SCALE GENOMIC DNA]</scope>
    <source>
        <strain evidence="2 3">DSM 41685</strain>
    </source>
</reference>
<evidence type="ECO:0000256" key="1">
    <source>
        <dbReference type="SAM" id="SignalP"/>
    </source>
</evidence>
<keyword evidence="3" id="KW-1185">Reference proteome</keyword>
<evidence type="ECO:0008006" key="4">
    <source>
        <dbReference type="Google" id="ProtNLM"/>
    </source>
</evidence>
<accession>A0ABS9JW43</accession>
<dbReference type="EMBL" id="JAKKZF010000422">
    <property type="protein sequence ID" value="MCG0069784.1"/>
    <property type="molecule type" value="Genomic_DNA"/>
</dbReference>
<gene>
    <name evidence="2" type="ORF">L0F81_42190</name>
</gene>
<evidence type="ECO:0000313" key="2">
    <source>
        <dbReference type="EMBL" id="MCG0069784.1"/>
    </source>
</evidence>
<protein>
    <recommendedName>
        <fullName evidence="4">Secreted protein</fullName>
    </recommendedName>
</protein>
<organism evidence="2 3">
    <name type="scientific">Streptomyces tricolor</name>
    <dbReference type="NCBI Taxonomy" id="68277"/>
    <lineage>
        <taxon>Bacteria</taxon>
        <taxon>Bacillati</taxon>
        <taxon>Actinomycetota</taxon>
        <taxon>Actinomycetes</taxon>
        <taxon>Kitasatosporales</taxon>
        <taxon>Streptomycetaceae</taxon>
        <taxon>Streptomyces</taxon>
        <taxon>Streptomyces violaceoruber group</taxon>
    </lineage>
</organism>
<dbReference type="RefSeq" id="WP_086704212.1">
    <property type="nucleotide sequence ID" value="NZ_JAKKZF010000422.1"/>
</dbReference>
<feature type="chain" id="PRO_5045955949" description="Secreted protein" evidence="1">
    <location>
        <begin position="21"/>
        <end position="95"/>
    </location>
</feature>
<name>A0ABS9JW43_9ACTN</name>
<dbReference type="Proteomes" id="UP001299012">
    <property type="component" value="Unassembled WGS sequence"/>
</dbReference>
<feature type="signal peptide" evidence="1">
    <location>
        <begin position="1"/>
        <end position="20"/>
    </location>
</feature>
<proteinExistence type="predicted"/>